<reference evidence="1" key="1">
    <citation type="submission" date="2020-11" db="EMBL/GenBank/DDBJ databases">
        <title>Adaptations for nitrogen fixation in a non-lichenized fungal sporocarp promotes dispersal by wood-feeding termites.</title>
        <authorList>
            <consortium name="DOE Joint Genome Institute"/>
            <person name="Koch R.A."/>
            <person name="Yoon G."/>
            <person name="Arayal U."/>
            <person name="Lail K."/>
            <person name="Amirebrahimi M."/>
            <person name="Labutti K."/>
            <person name="Lipzen A."/>
            <person name="Riley R."/>
            <person name="Barry K."/>
            <person name="Henrissat B."/>
            <person name="Grigoriev I.V."/>
            <person name="Herr J.R."/>
            <person name="Aime M.C."/>
        </authorList>
    </citation>
    <scope>NUCLEOTIDE SEQUENCE</scope>
    <source>
        <strain evidence="1">MCA 3950</strain>
    </source>
</reference>
<name>A0A9P7VV88_9AGAR</name>
<organism evidence="1 2">
    <name type="scientific">Guyanagaster necrorhizus</name>
    <dbReference type="NCBI Taxonomy" id="856835"/>
    <lineage>
        <taxon>Eukaryota</taxon>
        <taxon>Fungi</taxon>
        <taxon>Dikarya</taxon>
        <taxon>Basidiomycota</taxon>
        <taxon>Agaricomycotina</taxon>
        <taxon>Agaricomycetes</taxon>
        <taxon>Agaricomycetidae</taxon>
        <taxon>Agaricales</taxon>
        <taxon>Marasmiineae</taxon>
        <taxon>Physalacriaceae</taxon>
        <taxon>Guyanagaster</taxon>
    </lineage>
</organism>
<evidence type="ECO:0000313" key="1">
    <source>
        <dbReference type="EMBL" id="KAG7446789.1"/>
    </source>
</evidence>
<sequence length="86" mass="9918">MPLHYLRLGSCILLLYQLLACQICLVGWTKSSILCFYCLPYFNLTGQVRSDQALEVKKSLPAWSMWVVMHMHAACRTTSERACYKI</sequence>
<dbReference type="AlphaFoldDB" id="A0A9P7VV88"/>
<gene>
    <name evidence="1" type="ORF">BT62DRAFT_86783</name>
</gene>
<dbReference type="Proteomes" id="UP000812287">
    <property type="component" value="Unassembled WGS sequence"/>
</dbReference>
<comment type="caution">
    <text evidence="1">The sequence shown here is derived from an EMBL/GenBank/DDBJ whole genome shotgun (WGS) entry which is preliminary data.</text>
</comment>
<dbReference type="EMBL" id="MU250533">
    <property type="protein sequence ID" value="KAG7446789.1"/>
    <property type="molecule type" value="Genomic_DNA"/>
</dbReference>
<accession>A0A9P7VV88</accession>
<evidence type="ECO:0000313" key="2">
    <source>
        <dbReference type="Proteomes" id="UP000812287"/>
    </source>
</evidence>
<keyword evidence="2" id="KW-1185">Reference proteome</keyword>
<dbReference type="RefSeq" id="XP_043040289.1">
    <property type="nucleotide sequence ID" value="XM_043182509.1"/>
</dbReference>
<proteinExistence type="predicted"/>
<dbReference type="GeneID" id="66104806"/>
<protein>
    <submittedName>
        <fullName evidence="1">Uncharacterized protein</fullName>
    </submittedName>
</protein>